<dbReference type="SUPFAM" id="SSF69318">
    <property type="entry name" value="Integrin alpha N-terminal domain"/>
    <property type="match status" value="1"/>
</dbReference>
<sequence length="382" mass="41190">MTDHRQRVFCLIAATLASVCSTSLHAENRLFVTSERMTLGTETFRSASVRMGDIDGDGDLDIVAANGRHWPQRNELFVNQGRAKFSVLRPLGTDMRPTYACEFADLDNDGDLDIATGNDMAKGQIFLNDGAGNLAEHSEFGDVSSLRSLMTFDIDRDGDIDLIATCRGRPNRVYLNDAHANFRKGPSFGTDNDSTIDVAAGDVNNDGHVDLLLANRDRQPNEILLGNNSLTFAQRIPFGSGQDQSRSIAVADLNNDGNLDWVVGNIGQTNLIYLGDGMGGVSQTQSLGNAEDQTYALAIADMDNDGLLDIIVGNVDAPGSVSFQRGKDPTSDILVFDDVPFGDSFATYGLCVGDLDNDGFADIAVANSGSMNRFFLNRPAKK</sequence>
<evidence type="ECO:0000256" key="2">
    <source>
        <dbReference type="SAM" id="SignalP"/>
    </source>
</evidence>
<evidence type="ECO:0008006" key="5">
    <source>
        <dbReference type="Google" id="ProtNLM"/>
    </source>
</evidence>
<evidence type="ECO:0000256" key="1">
    <source>
        <dbReference type="ARBA" id="ARBA00022729"/>
    </source>
</evidence>
<gene>
    <name evidence="3" type="ORF">FHS27_004711</name>
</gene>
<name>A0A7W5E3X7_9BACT</name>
<evidence type="ECO:0000313" key="3">
    <source>
        <dbReference type="EMBL" id="MBB3208877.1"/>
    </source>
</evidence>
<dbReference type="AlphaFoldDB" id="A0A7W5E3X7"/>
<dbReference type="PANTHER" id="PTHR46580:SF2">
    <property type="entry name" value="MAM DOMAIN-CONTAINING PROTEIN"/>
    <property type="match status" value="1"/>
</dbReference>
<dbReference type="Gene3D" id="2.130.10.130">
    <property type="entry name" value="Integrin alpha, N-terminal"/>
    <property type="match status" value="3"/>
</dbReference>
<feature type="signal peptide" evidence="2">
    <location>
        <begin position="1"/>
        <end position="26"/>
    </location>
</feature>
<protein>
    <recommendedName>
        <fullName evidence="5">FG-GAP repeat protein</fullName>
    </recommendedName>
</protein>
<dbReference type="InterPro" id="IPR028994">
    <property type="entry name" value="Integrin_alpha_N"/>
</dbReference>
<proteinExistence type="predicted"/>
<dbReference type="Pfam" id="PF13517">
    <property type="entry name" value="FG-GAP_3"/>
    <property type="match status" value="3"/>
</dbReference>
<keyword evidence="4" id="KW-1185">Reference proteome</keyword>
<feature type="chain" id="PRO_5031422100" description="FG-GAP repeat protein" evidence="2">
    <location>
        <begin position="27"/>
        <end position="382"/>
    </location>
</feature>
<keyword evidence="1 2" id="KW-0732">Signal</keyword>
<dbReference type="InterPro" id="IPR013517">
    <property type="entry name" value="FG-GAP"/>
</dbReference>
<accession>A0A7W5E3X7</accession>
<organism evidence="3 4">
    <name type="scientific">Aporhodopirellula rubra</name>
    <dbReference type="NCBI Taxonomy" id="980271"/>
    <lineage>
        <taxon>Bacteria</taxon>
        <taxon>Pseudomonadati</taxon>
        <taxon>Planctomycetota</taxon>
        <taxon>Planctomycetia</taxon>
        <taxon>Pirellulales</taxon>
        <taxon>Pirellulaceae</taxon>
        <taxon>Aporhodopirellula</taxon>
    </lineage>
</organism>
<reference evidence="3 4" key="1">
    <citation type="submission" date="2020-08" db="EMBL/GenBank/DDBJ databases">
        <title>Genomic Encyclopedia of Type Strains, Phase III (KMG-III): the genomes of soil and plant-associated and newly described type strains.</title>
        <authorList>
            <person name="Whitman W."/>
        </authorList>
    </citation>
    <scope>NUCLEOTIDE SEQUENCE [LARGE SCALE GENOMIC DNA]</scope>
    <source>
        <strain evidence="3 4">CECT 8075</strain>
    </source>
</reference>
<evidence type="ECO:0000313" key="4">
    <source>
        <dbReference type="Proteomes" id="UP000536179"/>
    </source>
</evidence>
<dbReference type="PANTHER" id="PTHR46580">
    <property type="entry name" value="SENSOR KINASE-RELATED"/>
    <property type="match status" value="1"/>
</dbReference>
<dbReference type="EMBL" id="JACHXU010000019">
    <property type="protein sequence ID" value="MBB3208877.1"/>
    <property type="molecule type" value="Genomic_DNA"/>
</dbReference>
<dbReference type="Proteomes" id="UP000536179">
    <property type="component" value="Unassembled WGS sequence"/>
</dbReference>
<comment type="caution">
    <text evidence="3">The sequence shown here is derived from an EMBL/GenBank/DDBJ whole genome shotgun (WGS) entry which is preliminary data.</text>
</comment>
<dbReference type="RefSeq" id="WP_184307097.1">
    <property type="nucleotide sequence ID" value="NZ_JACHXU010000019.1"/>
</dbReference>